<dbReference type="InterPro" id="IPR029058">
    <property type="entry name" value="AB_hydrolase_fold"/>
</dbReference>
<dbReference type="PANTHER" id="PTHR43798:SF33">
    <property type="entry name" value="HYDROLASE, PUTATIVE (AFU_ORTHOLOGUE AFUA_2G14860)-RELATED"/>
    <property type="match status" value="1"/>
</dbReference>
<name>A0A381U476_9ZZZZ</name>
<feature type="region of interest" description="Disordered" evidence="1">
    <location>
        <begin position="131"/>
        <end position="152"/>
    </location>
</feature>
<dbReference type="SUPFAM" id="SSF53474">
    <property type="entry name" value="alpha/beta-Hydrolases"/>
    <property type="match status" value="1"/>
</dbReference>
<accession>A0A381U476</accession>
<protein>
    <recommendedName>
        <fullName evidence="2">AB hydrolase-1 domain-containing protein</fullName>
    </recommendedName>
</protein>
<evidence type="ECO:0000313" key="3">
    <source>
        <dbReference type="EMBL" id="SVA23026.1"/>
    </source>
</evidence>
<feature type="domain" description="AB hydrolase-1" evidence="2">
    <location>
        <begin position="30"/>
        <end position="270"/>
    </location>
</feature>
<evidence type="ECO:0000256" key="1">
    <source>
        <dbReference type="SAM" id="MobiDB-lite"/>
    </source>
</evidence>
<dbReference type="Pfam" id="PF00561">
    <property type="entry name" value="Abhydrolase_1"/>
    <property type="match status" value="1"/>
</dbReference>
<organism evidence="3">
    <name type="scientific">marine metagenome</name>
    <dbReference type="NCBI Taxonomy" id="408172"/>
    <lineage>
        <taxon>unclassified sequences</taxon>
        <taxon>metagenomes</taxon>
        <taxon>ecological metagenomes</taxon>
    </lineage>
</organism>
<dbReference type="InterPro" id="IPR000073">
    <property type="entry name" value="AB_hydrolase_1"/>
</dbReference>
<dbReference type="GO" id="GO:0016020">
    <property type="term" value="C:membrane"/>
    <property type="evidence" value="ECO:0007669"/>
    <property type="project" value="TreeGrafter"/>
</dbReference>
<dbReference type="PANTHER" id="PTHR43798">
    <property type="entry name" value="MONOACYLGLYCEROL LIPASE"/>
    <property type="match status" value="1"/>
</dbReference>
<reference evidence="3" key="1">
    <citation type="submission" date="2018-05" db="EMBL/GenBank/DDBJ databases">
        <authorList>
            <person name="Lanie J.A."/>
            <person name="Ng W.-L."/>
            <person name="Kazmierczak K.M."/>
            <person name="Andrzejewski T.M."/>
            <person name="Davidsen T.M."/>
            <person name="Wayne K.J."/>
            <person name="Tettelin H."/>
            <person name="Glass J.I."/>
            <person name="Rusch D."/>
            <person name="Podicherti R."/>
            <person name="Tsui H.-C.T."/>
            <person name="Winkler M.E."/>
        </authorList>
    </citation>
    <scope>NUCLEOTIDE SEQUENCE</scope>
</reference>
<dbReference type="EMBL" id="UINC01005704">
    <property type="protein sequence ID" value="SVA23026.1"/>
    <property type="molecule type" value="Genomic_DNA"/>
</dbReference>
<gene>
    <name evidence="3" type="ORF">METZ01_LOCUS75880</name>
</gene>
<dbReference type="AlphaFoldDB" id="A0A381U476"/>
<dbReference type="Gene3D" id="3.40.50.1820">
    <property type="entry name" value="alpha/beta hydrolase"/>
    <property type="match status" value="1"/>
</dbReference>
<sequence length="287" mass="31776">MKGFYPEDKWVEANGLRMHYLDWGGDRTKKPLILVHGIGGHAHMFEDLAPKLSDDWHVVALDSRGCGDTDWSTHGYSVQSQAEDIASFALKTGLYPFGYYGHSQGSRAGMPLGAYHGDLVSHLILGDYGPMPDPSPAGKETANQRMNKGATERPRGFFSPQMAFDWHNEQAPESDDAAIWDLIKNTYRTNWDGILVPKTDPEIRWLLGRTALKEGPFLWECVKKISCKTLVMRGETTNVLDIDQAEKMVSEIPSGNGSTIEIKGSGHGLHNDNLEGTANAIRAFLMS</sequence>
<dbReference type="InterPro" id="IPR050266">
    <property type="entry name" value="AB_hydrolase_sf"/>
</dbReference>
<evidence type="ECO:0000259" key="2">
    <source>
        <dbReference type="Pfam" id="PF00561"/>
    </source>
</evidence>
<proteinExistence type="predicted"/>